<keyword evidence="2 5" id="KW-0812">Transmembrane</keyword>
<protein>
    <submittedName>
        <fullName evidence="7">HemY protein</fullName>
    </submittedName>
</protein>
<dbReference type="RefSeq" id="WP_115937727.1">
    <property type="nucleotide sequence ID" value="NZ_QRDW01000008.1"/>
</dbReference>
<keyword evidence="8" id="KW-1185">Reference proteome</keyword>
<evidence type="ECO:0000256" key="5">
    <source>
        <dbReference type="SAM" id="Phobius"/>
    </source>
</evidence>
<dbReference type="InterPro" id="IPR011990">
    <property type="entry name" value="TPR-like_helical_dom_sf"/>
</dbReference>
<dbReference type="AlphaFoldDB" id="A0A3D9HF50"/>
<dbReference type="InterPro" id="IPR010817">
    <property type="entry name" value="HemY_N"/>
</dbReference>
<reference evidence="7 8" key="1">
    <citation type="submission" date="2018-07" db="EMBL/GenBank/DDBJ databases">
        <title>Genomic Encyclopedia of Type Strains, Phase III (KMG-III): the genomes of soil and plant-associated and newly described type strains.</title>
        <authorList>
            <person name="Whitman W."/>
        </authorList>
    </citation>
    <scope>NUCLEOTIDE SEQUENCE [LARGE SCALE GENOMIC DNA]</scope>
    <source>
        <strain evidence="7 8">CECT 8488</strain>
    </source>
</reference>
<feature type="transmembrane region" description="Helical" evidence="5">
    <location>
        <begin position="42"/>
        <end position="62"/>
    </location>
</feature>
<evidence type="ECO:0000256" key="4">
    <source>
        <dbReference type="ARBA" id="ARBA00023136"/>
    </source>
</evidence>
<keyword evidence="3 5" id="KW-1133">Transmembrane helix</keyword>
<feature type="transmembrane region" description="Helical" evidence="5">
    <location>
        <begin position="5"/>
        <end position="22"/>
    </location>
</feature>
<name>A0A3D9HF50_9PROT</name>
<evidence type="ECO:0000313" key="7">
    <source>
        <dbReference type="EMBL" id="RED48104.1"/>
    </source>
</evidence>
<evidence type="ECO:0000256" key="1">
    <source>
        <dbReference type="ARBA" id="ARBA00004370"/>
    </source>
</evidence>
<feature type="domain" description="HemY N-terminal" evidence="6">
    <location>
        <begin position="26"/>
        <end position="132"/>
    </location>
</feature>
<comment type="subcellular location">
    <subcellularLocation>
        <location evidence="1">Membrane</location>
    </subcellularLocation>
</comment>
<evidence type="ECO:0000313" key="8">
    <source>
        <dbReference type="Proteomes" id="UP000256845"/>
    </source>
</evidence>
<dbReference type="GO" id="GO:0016020">
    <property type="term" value="C:membrane"/>
    <property type="evidence" value="ECO:0007669"/>
    <property type="project" value="UniProtKB-SubCell"/>
</dbReference>
<dbReference type="Proteomes" id="UP000256845">
    <property type="component" value="Unassembled WGS sequence"/>
</dbReference>
<sequence length="400" mass="44183">MIRGLLFLLKIAVLGAITFWLASQPGQVTVTWQDWRLDTSVGVMLILLLGVSLLLMISYNFWRSAKSAPGKFKQNRALSRRERGYKALTQGLVAVAAGDRLEARKQSRKANALLDDPPLTMLLSAQSAQLNGDDQAAANYFNAMLDHPDAAFLGVRGLMMQAAKTGNQEEALMLARKAYNLRPDTPWVLKELVDLQIKSADWAGAIRTIDEAIKAKAISQEDGKERKAQLLMEQCRAARDEGDSALALRLATQANKLSPDLTVAITTQARLLARSGKVKKAEKAIEEAWKRNPNPLLAKTYRDIAADQDPLKQVKRFEHLLSLKPGSSEGHIALARVALDAGLWGEARNHLNQLPDSEISPRVCHLMAELEEREHGDMKEARKWLNRAVYAGENGETAAP</sequence>
<organism evidence="7 8">
    <name type="scientific">Aestuariispira insulae</name>
    <dbReference type="NCBI Taxonomy" id="1461337"/>
    <lineage>
        <taxon>Bacteria</taxon>
        <taxon>Pseudomonadati</taxon>
        <taxon>Pseudomonadota</taxon>
        <taxon>Alphaproteobacteria</taxon>
        <taxon>Rhodospirillales</taxon>
        <taxon>Kiloniellaceae</taxon>
        <taxon>Aestuariispira</taxon>
    </lineage>
</organism>
<dbReference type="OrthoDB" id="9798343at2"/>
<dbReference type="EMBL" id="QRDW01000008">
    <property type="protein sequence ID" value="RED48104.1"/>
    <property type="molecule type" value="Genomic_DNA"/>
</dbReference>
<comment type="caution">
    <text evidence="7">The sequence shown here is derived from an EMBL/GenBank/DDBJ whole genome shotgun (WGS) entry which is preliminary data.</text>
</comment>
<proteinExistence type="predicted"/>
<dbReference type="Gene3D" id="1.25.40.10">
    <property type="entry name" value="Tetratricopeptide repeat domain"/>
    <property type="match status" value="2"/>
</dbReference>
<keyword evidence="4 5" id="KW-0472">Membrane</keyword>
<evidence type="ECO:0000259" key="6">
    <source>
        <dbReference type="Pfam" id="PF07219"/>
    </source>
</evidence>
<evidence type="ECO:0000256" key="3">
    <source>
        <dbReference type="ARBA" id="ARBA00022989"/>
    </source>
</evidence>
<dbReference type="SUPFAM" id="SSF48452">
    <property type="entry name" value="TPR-like"/>
    <property type="match status" value="2"/>
</dbReference>
<accession>A0A3D9HF50</accession>
<gene>
    <name evidence="7" type="ORF">DFP90_108123</name>
</gene>
<dbReference type="Pfam" id="PF07219">
    <property type="entry name" value="HemY_N"/>
    <property type="match status" value="1"/>
</dbReference>
<evidence type="ECO:0000256" key="2">
    <source>
        <dbReference type="ARBA" id="ARBA00022692"/>
    </source>
</evidence>